<feature type="compositionally biased region" description="Basic and acidic residues" evidence="1">
    <location>
        <begin position="1"/>
        <end position="12"/>
    </location>
</feature>
<proteinExistence type="predicted"/>
<comment type="caution">
    <text evidence="2">The sequence shown here is derived from an EMBL/GenBank/DDBJ whole genome shotgun (WGS) entry which is preliminary data.</text>
</comment>
<sequence>MSEDNKVEDSTHHQQQTDASSSTTTTNTGVATTVAAGQTKSVVVENGHGQEQGDVVSGNAQQLKAAEDGAPLHQQQPAPLPANVTGNAEAERRDDGVAATNGVAGVNASVGPSAPVPTLSQQQQYHQQQHQQPIPTSISSPPSQLHSVPSSSHQPHQFINESYQHAITRPADDAHLQQHRQFLEGIPLPPRLPTAASKDGMRIQNILNGVGHPHLNGSRYAPAYPPVVPLPAGLHAANIAPIHQSTAEGPFRVPHPTPPTLPPPVPSNLPPHHTIWTPMPNYFPGAMPPYAFLNNMPAQTPHHINPAEVSPLPPPPPGSARNHPVQLPRLSHFTRLPSPPPTPSVLETPQSVSLNSPTFTSLLYNHKPIKPGQYYTNGT</sequence>
<feature type="region of interest" description="Disordered" evidence="1">
    <location>
        <begin position="103"/>
        <end position="155"/>
    </location>
</feature>
<evidence type="ECO:0000313" key="2">
    <source>
        <dbReference type="EMBL" id="KAJ3044865.1"/>
    </source>
</evidence>
<accession>A0AAD5S6R8</accession>
<dbReference type="Proteomes" id="UP001212841">
    <property type="component" value="Unassembled WGS sequence"/>
</dbReference>
<organism evidence="2 3">
    <name type="scientific">Rhizophlyctis rosea</name>
    <dbReference type="NCBI Taxonomy" id="64517"/>
    <lineage>
        <taxon>Eukaryota</taxon>
        <taxon>Fungi</taxon>
        <taxon>Fungi incertae sedis</taxon>
        <taxon>Chytridiomycota</taxon>
        <taxon>Chytridiomycota incertae sedis</taxon>
        <taxon>Chytridiomycetes</taxon>
        <taxon>Rhizophlyctidales</taxon>
        <taxon>Rhizophlyctidaceae</taxon>
        <taxon>Rhizophlyctis</taxon>
    </lineage>
</organism>
<evidence type="ECO:0000313" key="3">
    <source>
        <dbReference type="Proteomes" id="UP001212841"/>
    </source>
</evidence>
<evidence type="ECO:0000256" key="1">
    <source>
        <dbReference type="SAM" id="MobiDB-lite"/>
    </source>
</evidence>
<feature type="region of interest" description="Disordered" evidence="1">
    <location>
        <begin position="1"/>
        <end position="91"/>
    </location>
</feature>
<name>A0AAD5S6R8_9FUNG</name>
<gene>
    <name evidence="2" type="ORF">HK097_001345</name>
</gene>
<dbReference type="AlphaFoldDB" id="A0AAD5S6R8"/>
<feature type="compositionally biased region" description="Low complexity" evidence="1">
    <location>
        <begin position="13"/>
        <end position="39"/>
    </location>
</feature>
<dbReference type="EMBL" id="JADGJD010001263">
    <property type="protein sequence ID" value="KAJ3044865.1"/>
    <property type="molecule type" value="Genomic_DNA"/>
</dbReference>
<feature type="region of interest" description="Disordered" evidence="1">
    <location>
        <begin position="301"/>
        <end position="352"/>
    </location>
</feature>
<protein>
    <submittedName>
        <fullName evidence="2">Uncharacterized protein</fullName>
    </submittedName>
</protein>
<reference evidence="2" key="1">
    <citation type="submission" date="2020-05" db="EMBL/GenBank/DDBJ databases">
        <title>Phylogenomic resolution of chytrid fungi.</title>
        <authorList>
            <person name="Stajich J.E."/>
            <person name="Amses K."/>
            <person name="Simmons R."/>
            <person name="Seto K."/>
            <person name="Myers J."/>
            <person name="Bonds A."/>
            <person name="Quandt C.A."/>
            <person name="Barry K."/>
            <person name="Liu P."/>
            <person name="Grigoriev I."/>
            <person name="Longcore J.E."/>
            <person name="James T.Y."/>
        </authorList>
    </citation>
    <scope>NUCLEOTIDE SEQUENCE</scope>
    <source>
        <strain evidence="2">JEL0318</strain>
    </source>
</reference>
<keyword evidence="3" id="KW-1185">Reference proteome</keyword>
<feature type="non-terminal residue" evidence="2">
    <location>
        <position position="379"/>
    </location>
</feature>